<reference evidence="3" key="1">
    <citation type="submission" date="2020-06" db="EMBL/GenBank/DDBJ databases">
        <title>Draft genomic sequecing of Geomonas sp. Red745.</title>
        <authorList>
            <person name="Itoh H."/>
            <person name="Xu Z.X."/>
            <person name="Ushijima N."/>
            <person name="Masuda Y."/>
            <person name="Shiratori Y."/>
            <person name="Senoo K."/>
        </authorList>
    </citation>
    <scope>NUCLEOTIDE SEQUENCE [LARGE SCALE GENOMIC DNA]</scope>
    <source>
        <strain evidence="3">Red745</strain>
    </source>
</reference>
<gene>
    <name evidence="2" type="ORF">GMLC_32950</name>
</gene>
<proteinExistence type="predicted"/>
<keyword evidence="3" id="KW-1185">Reference proteome</keyword>
<dbReference type="InterPro" id="IPR051094">
    <property type="entry name" value="Diverse_Catalytic_Enzymes"/>
</dbReference>
<dbReference type="SUPFAM" id="SSF109604">
    <property type="entry name" value="HD-domain/PDEase-like"/>
    <property type="match status" value="1"/>
</dbReference>
<keyword evidence="2" id="KW-0378">Hydrolase</keyword>
<dbReference type="PANTHER" id="PTHR35795:SF1">
    <property type="entry name" value="BIS(5'-NUCLEOSYL)-TETRAPHOSPHATASE, SYMMETRICAL"/>
    <property type="match status" value="1"/>
</dbReference>
<dbReference type="EMBL" id="BLXZ01000007">
    <property type="protein sequence ID" value="GFO69716.1"/>
    <property type="molecule type" value="Genomic_DNA"/>
</dbReference>
<dbReference type="RefSeq" id="WP_183362308.1">
    <property type="nucleotide sequence ID" value="NZ_BLXZ01000007.1"/>
</dbReference>
<dbReference type="NCBIfam" id="TIGR00277">
    <property type="entry name" value="HDIG"/>
    <property type="match status" value="1"/>
</dbReference>
<dbReference type="InterPro" id="IPR003607">
    <property type="entry name" value="HD/PDEase_dom"/>
</dbReference>
<dbReference type="Gene3D" id="1.10.3210.10">
    <property type="entry name" value="Hypothetical protein af1432"/>
    <property type="match status" value="1"/>
</dbReference>
<dbReference type="InterPro" id="IPR006674">
    <property type="entry name" value="HD_domain"/>
</dbReference>
<comment type="caution">
    <text evidence="2">The sequence shown here is derived from an EMBL/GenBank/DDBJ whole genome shotgun (WGS) entry which is preliminary data.</text>
</comment>
<evidence type="ECO:0000259" key="1">
    <source>
        <dbReference type="Pfam" id="PF01966"/>
    </source>
</evidence>
<feature type="domain" description="HD" evidence="1">
    <location>
        <begin position="21"/>
        <end position="138"/>
    </location>
</feature>
<dbReference type="Proteomes" id="UP000587586">
    <property type="component" value="Unassembled WGS sequence"/>
</dbReference>
<organism evidence="2 3">
    <name type="scientific">Geomonas limicola</name>
    <dbReference type="NCBI Taxonomy" id="2740186"/>
    <lineage>
        <taxon>Bacteria</taxon>
        <taxon>Pseudomonadati</taxon>
        <taxon>Thermodesulfobacteriota</taxon>
        <taxon>Desulfuromonadia</taxon>
        <taxon>Geobacterales</taxon>
        <taxon>Geobacteraceae</taxon>
        <taxon>Geomonas</taxon>
    </lineage>
</organism>
<dbReference type="Pfam" id="PF01966">
    <property type="entry name" value="HD"/>
    <property type="match status" value="1"/>
</dbReference>
<dbReference type="InterPro" id="IPR006675">
    <property type="entry name" value="HDIG_dom"/>
</dbReference>
<evidence type="ECO:0000313" key="3">
    <source>
        <dbReference type="Proteomes" id="UP000587586"/>
    </source>
</evidence>
<accession>A0A6V8NB33</accession>
<dbReference type="CDD" id="cd00077">
    <property type="entry name" value="HDc"/>
    <property type="match status" value="1"/>
</dbReference>
<evidence type="ECO:0000313" key="2">
    <source>
        <dbReference type="EMBL" id="GFO69716.1"/>
    </source>
</evidence>
<protein>
    <submittedName>
        <fullName evidence="2">HD family phosphohydrolase</fullName>
    </submittedName>
</protein>
<dbReference type="GO" id="GO:0016787">
    <property type="term" value="F:hydrolase activity"/>
    <property type="evidence" value="ECO:0007669"/>
    <property type="project" value="UniProtKB-KW"/>
</dbReference>
<name>A0A6V8NB33_9BACT</name>
<sequence>MSPYTLLEKHFGANRTGCELVYRHSRMVADKALAIARHNADQPLDLGFIEEAALLHDIGVARVHAPKLNCFGHAPYICHGILGREMLEAEGLPRHALVCERHIGVGLSVEDIAAQKLPLPPREMAPTCREERIVTLADLFFSKRPGELEREKSLAEVRADLFKFGPHKVAILEGWLRELLPFLAHE</sequence>
<dbReference type="PANTHER" id="PTHR35795">
    <property type="entry name" value="SLR1885 PROTEIN"/>
    <property type="match status" value="1"/>
</dbReference>
<dbReference type="AlphaFoldDB" id="A0A6V8NB33"/>